<dbReference type="Proteomes" id="UP000236598">
    <property type="component" value="Unassembled WGS sequence"/>
</dbReference>
<accession>A0A2K3TPP5</accession>
<protein>
    <submittedName>
        <fullName evidence="1">Uncharacterized protein</fullName>
    </submittedName>
</protein>
<comment type="caution">
    <text evidence="1">The sequence shown here is derived from an EMBL/GenBank/DDBJ whole genome shotgun (WGS) entry which is preliminary data.</text>
</comment>
<dbReference type="AlphaFoldDB" id="A0A2K3TPP5"/>
<evidence type="ECO:0000313" key="1">
    <source>
        <dbReference type="EMBL" id="PNY66274.1"/>
    </source>
</evidence>
<evidence type="ECO:0000313" key="2">
    <source>
        <dbReference type="Proteomes" id="UP000236598"/>
    </source>
</evidence>
<gene>
    <name evidence="1" type="ORF">C2M16_18705</name>
</gene>
<proteinExistence type="predicted"/>
<sequence>MLQKPSDHNASCQGIKGLSTAFVKKGSRITCNQTMLVVFNNLMALYRVKIFGYKNFYFLSRKYRLSEPIPLYD</sequence>
<name>A0A2K3TPP5_ECOLX</name>
<dbReference type="EMBL" id="PPHQ01000016">
    <property type="protein sequence ID" value="PNY66274.1"/>
    <property type="molecule type" value="Genomic_DNA"/>
</dbReference>
<organism evidence="1 2">
    <name type="scientific">Escherichia coli</name>
    <dbReference type="NCBI Taxonomy" id="562"/>
    <lineage>
        <taxon>Bacteria</taxon>
        <taxon>Pseudomonadati</taxon>
        <taxon>Pseudomonadota</taxon>
        <taxon>Gammaproteobacteria</taxon>
        <taxon>Enterobacterales</taxon>
        <taxon>Enterobacteriaceae</taxon>
        <taxon>Escherichia</taxon>
    </lineage>
</organism>
<reference evidence="1 2" key="1">
    <citation type="submission" date="2018-01" db="EMBL/GenBank/DDBJ databases">
        <title>Draft Genomic Sequencing Of Potential Extraintestinal Pathogenic Escherichia coli B8S18 Isolated From Retail Chicken Skin.</title>
        <authorList>
            <person name="Xu A."/>
            <person name="Tilman S."/>
            <person name="Wisser-Parker K."/>
            <person name="Sheen S."/>
            <person name="Sommers C."/>
        </authorList>
    </citation>
    <scope>NUCLEOTIDE SEQUENCE [LARGE SCALE GENOMIC DNA]</scope>
    <source>
        <strain evidence="1 2">B8S18Com</strain>
    </source>
</reference>